<evidence type="ECO:0000259" key="6">
    <source>
        <dbReference type="Pfam" id="PF00892"/>
    </source>
</evidence>
<dbReference type="FunCoup" id="A0A2T3A9U6">
    <property type="interactions" value="121"/>
</dbReference>
<dbReference type="SUPFAM" id="SSF103481">
    <property type="entry name" value="Multidrug resistance efflux transporter EmrE"/>
    <property type="match status" value="2"/>
</dbReference>
<keyword evidence="2 5" id="KW-0812">Transmembrane</keyword>
<evidence type="ECO:0000256" key="1">
    <source>
        <dbReference type="ARBA" id="ARBA00004141"/>
    </source>
</evidence>
<feature type="transmembrane region" description="Helical" evidence="5">
    <location>
        <begin position="252"/>
        <end position="269"/>
    </location>
</feature>
<name>A0A2T3A9U6_9PEZI</name>
<organism evidence="7 8">
    <name type="scientific">Coniella lustricola</name>
    <dbReference type="NCBI Taxonomy" id="2025994"/>
    <lineage>
        <taxon>Eukaryota</taxon>
        <taxon>Fungi</taxon>
        <taxon>Dikarya</taxon>
        <taxon>Ascomycota</taxon>
        <taxon>Pezizomycotina</taxon>
        <taxon>Sordariomycetes</taxon>
        <taxon>Sordariomycetidae</taxon>
        <taxon>Diaporthales</taxon>
        <taxon>Schizoparmaceae</taxon>
        <taxon>Coniella</taxon>
    </lineage>
</organism>
<feature type="transmembrane region" description="Helical" evidence="5">
    <location>
        <begin position="119"/>
        <end position="136"/>
    </location>
</feature>
<dbReference type="EMBL" id="KZ678429">
    <property type="protein sequence ID" value="PSR87399.1"/>
    <property type="molecule type" value="Genomic_DNA"/>
</dbReference>
<dbReference type="PANTHER" id="PTHR22911">
    <property type="entry name" value="ACYL-MALONYL CONDENSING ENZYME-RELATED"/>
    <property type="match status" value="1"/>
</dbReference>
<feature type="transmembrane region" description="Helical" evidence="5">
    <location>
        <begin position="222"/>
        <end position="246"/>
    </location>
</feature>
<evidence type="ECO:0000256" key="5">
    <source>
        <dbReference type="SAM" id="Phobius"/>
    </source>
</evidence>
<proteinExistence type="predicted"/>
<feature type="transmembrane region" description="Helical" evidence="5">
    <location>
        <begin position="306"/>
        <end position="324"/>
    </location>
</feature>
<dbReference type="Proteomes" id="UP000241462">
    <property type="component" value="Unassembled WGS sequence"/>
</dbReference>
<evidence type="ECO:0000256" key="4">
    <source>
        <dbReference type="ARBA" id="ARBA00023136"/>
    </source>
</evidence>
<comment type="subcellular location">
    <subcellularLocation>
        <location evidence="1">Membrane</location>
        <topology evidence="1">Multi-pass membrane protein</topology>
    </subcellularLocation>
</comment>
<feature type="domain" description="EamA" evidence="6">
    <location>
        <begin position="19"/>
        <end position="158"/>
    </location>
</feature>
<dbReference type="Pfam" id="PF00892">
    <property type="entry name" value="EamA"/>
    <property type="match status" value="1"/>
</dbReference>
<evidence type="ECO:0000313" key="7">
    <source>
        <dbReference type="EMBL" id="PSR87399.1"/>
    </source>
</evidence>
<feature type="transmembrane region" description="Helical" evidence="5">
    <location>
        <begin position="148"/>
        <end position="167"/>
    </location>
</feature>
<gene>
    <name evidence="7" type="ORF">BD289DRAFT_367216</name>
</gene>
<feature type="transmembrane region" description="Helical" evidence="5">
    <location>
        <begin position="53"/>
        <end position="75"/>
    </location>
</feature>
<keyword evidence="3 5" id="KW-1133">Transmembrane helix</keyword>
<dbReference type="OrthoDB" id="306876at2759"/>
<evidence type="ECO:0000256" key="2">
    <source>
        <dbReference type="ARBA" id="ARBA00022692"/>
    </source>
</evidence>
<dbReference type="InterPro" id="IPR000620">
    <property type="entry name" value="EamA_dom"/>
</dbReference>
<evidence type="ECO:0000313" key="8">
    <source>
        <dbReference type="Proteomes" id="UP000241462"/>
    </source>
</evidence>
<protein>
    <recommendedName>
        <fullName evidence="6">EamA domain-containing protein</fullName>
    </recommendedName>
</protein>
<feature type="transmembrane region" description="Helical" evidence="5">
    <location>
        <begin position="87"/>
        <end position="107"/>
    </location>
</feature>
<accession>A0A2T3A9U6</accession>
<dbReference type="GO" id="GO:0016020">
    <property type="term" value="C:membrane"/>
    <property type="evidence" value="ECO:0007669"/>
    <property type="project" value="UniProtKB-SubCell"/>
</dbReference>
<reference evidence="7 8" key="1">
    <citation type="journal article" date="2018" name="Mycol. Prog.">
        <title>Coniella lustricola, a new species from submerged detritus.</title>
        <authorList>
            <person name="Raudabaugh D.B."/>
            <person name="Iturriaga T."/>
            <person name="Carver A."/>
            <person name="Mondo S."/>
            <person name="Pangilinan J."/>
            <person name="Lipzen A."/>
            <person name="He G."/>
            <person name="Amirebrahimi M."/>
            <person name="Grigoriev I.V."/>
            <person name="Miller A.N."/>
        </authorList>
    </citation>
    <scope>NUCLEOTIDE SEQUENCE [LARGE SCALE GENOMIC DNA]</scope>
    <source>
        <strain evidence="7 8">B22-T-1</strain>
    </source>
</reference>
<keyword evidence="8" id="KW-1185">Reference proteome</keyword>
<dbReference type="PANTHER" id="PTHR22911:SF6">
    <property type="entry name" value="SOLUTE CARRIER FAMILY 35 MEMBER G1"/>
    <property type="match status" value="1"/>
</dbReference>
<dbReference type="InParanoid" id="A0A2T3A9U6"/>
<evidence type="ECO:0000256" key="3">
    <source>
        <dbReference type="ARBA" id="ARBA00022989"/>
    </source>
</evidence>
<sequence>MDAEGHSQRFWQAVWEDNKGAILILLGEVFGAVMDANSRYLQQQQGGGAGFHVFQIIVFRMGITFLLCLAYMWWTKVPNFPFGAPDIRLLLVLRALFGFVGLFALYYSLHYLPLAEATVLRFLIPLATAWACHILLGQSFTNKQLTAGLLAMVGVVVIAQPEAIFGRADHEHSGSGNLDTVTPAQRLLAIVVSLIGVIGGSGAYTIIRVIGNRAHALLSVSYFAFIATASSSIFLLVIPGIGFVMPRSAKEWALLSSMGFLGFALQFLLTTGLQLDKSPKATSMLYSQVVFALSFDWAIWGVLPSGWSWVGGAIVVASTLWSTLQKTRAVTPAEAARKVVVDEETALLGAHRPGIDGEESGPVHT</sequence>
<dbReference type="InterPro" id="IPR037185">
    <property type="entry name" value="EmrE-like"/>
</dbReference>
<feature type="transmembrane region" description="Helical" evidence="5">
    <location>
        <begin position="187"/>
        <end position="210"/>
    </location>
</feature>
<dbReference type="AlphaFoldDB" id="A0A2T3A9U6"/>
<keyword evidence="4 5" id="KW-0472">Membrane</keyword>